<protein>
    <submittedName>
        <fullName evidence="1">Uncharacterized protein</fullName>
    </submittedName>
</protein>
<feature type="non-terminal residue" evidence="1">
    <location>
        <position position="1"/>
    </location>
</feature>
<keyword evidence="2" id="KW-1185">Reference proteome</keyword>
<sequence length="144" mass="16866">MKVTQHYLSKLMGYHYKTQYKLGGSNIVGGLLLYKEKIWLISTSKFQTLLLKEFHKSLIGGHAKVTITPFYPYLSKGRYFNRFHHKAFTFEWITIRNHLGILPTHFTTYKVAKICVSLLCKLHELPKSNQSSNEWLNGSHEMHH</sequence>
<comment type="caution">
    <text evidence="1">The sequence shown here is derived from an EMBL/GenBank/DDBJ whole genome shotgun (WGS) entry which is preliminary data.</text>
</comment>
<reference evidence="1" key="1">
    <citation type="submission" date="2018-05" db="EMBL/GenBank/DDBJ databases">
        <title>Draft genome of Mucuna pruriens seed.</title>
        <authorList>
            <person name="Nnadi N.E."/>
            <person name="Vos R."/>
            <person name="Hasami M.H."/>
            <person name="Devisetty U.K."/>
            <person name="Aguiy J.C."/>
        </authorList>
    </citation>
    <scope>NUCLEOTIDE SEQUENCE [LARGE SCALE GENOMIC DNA]</scope>
    <source>
        <strain evidence="1">JCA_2017</strain>
    </source>
</reference>
<gene>
    <name evidence="1" type="ORF">CR513_35776</name>
</gene>
<accession>A0A371FYG0</accession>
<evidence type="ECO:0000313" key="1">
    <source>
        <dbReference type="EMBL" id="RDX83311.1"/>
    </source>
</evidence>
<dbReference type="Proteomes" id="UP000257109">
    <property type="component" value="Unassembled WGS sequence"/>
</dbReference>
<dbReference type="AlphaFoldDB" id="A0A371FYG0"/>
<evidence type="ECO:0000313" key="2">
    <source>
        <dbReference type="Proteomes" id="UP000257109"/>
    </source>
</evidence>
<dbReference type="EMBL" id="QJKJ01007390">
    <property type="protein sequence ID" value="RDX83311.1"/>
    <property type="molecule type" value="Genomic_DNA"/>
</dbReference>
<proteinExistence type="predicted"/>
<name>A0A371FYG0_MUCPR</name>
<organism evidence="1 2">
    <name type="scientific">Mucuna pruriens</name>
    <name type="common">Velvet bean</name>
    <name type="synonym">Dolichos pruriens</name>
    <dbReference type="NCBI Taxonomy" id="157652"/>
    <lineage>
        <taxon>Eukaryota</taxon>
        <taxon>Viridiplantae</taxon>
        <taxon>Streptophyta</taxon>
        <taxon>Embryophyta</taxon>
        <taxon>Tracheophyta</taxon>
        <taxon>Spermatophyta</taxon>
        <taxon>Magnoliopsida</taxon>
        <taxon>eudicotyledons</taxon>
        <taxon>Gunneridae</taxon>
        <taxon>Pentapetalae</taxon>
        <taxon>rosids</taxon>
        <taxon>fabids</taxon>
        <taxon>Fabales</taxon>
        <taxon>Fabaceae</taxon>
        <taxon>Papilionoideae</taxon>
        <taxon>50 kb inversion clade</taxon>
        <taxon>NPAAA clade</taxon>
        <taxon>indigoferoid/millettioid clade</taxon>
        <taxon>Phaseoleae</taxon>
        <taxon>Mucuna</taxon>
    </lineage>
</organism>